<dbReference type="Pfam" id="PF13676">
    <property type="entry name" value="TIR_2"/>
    <property type="match status" value="1"/>
</dbReference>
<accession>A0A4Q7L5E0</accession>
<feature type="domain" description="TIR" evidence="1">
    <location>
        <begin position="11"/>
        <end position="146"/>
    </location>
</feature>
<protein>
    <submittedName>
        <fullName evidence="2">AAA ATPase-like protein</fullName>
    </submittedName>
</protein>
<dbReference type="Proteomes" id="UP000294257">
    <property type="component" value="Unassembled WGS sequence"/>
</dbReference>
<proteinExistence type="predicted"/>
<evidence type="ECO:0000259" key="1">
    <source>
        <dbReference type="PROSITE" id="PS50104"/>
    </source>
</evidence>
<organism evidence="2 3">
    <name type="scientific">Herbihabitans rhizosphaerae</name>
    <dbReference type="NCBI Taxonomy" id="1872711"/>
    <lineage>
        <taxon>Bacteria</taxon>
        <taxon>Bacillati</taxon>
        <taxon>Actinomycetota</taxon>
        <taxon>Actinomycetes</taxon>
        <taxon>Pseudonocardiales</taxon>
        <taxon>Pseudonocardiaceae</taxon>
        <taxon>Herbihabitans</taxon>
    </lineage>
</organism>
<gene>
    <name evidence="2" type="ORF">EV193_101332</name>
</gene>
<sequence length="576" mass="61489">MIDYEGVVAVARWDVFLSYRRTDAAPAVALARGLERAGLRVFWDSNGIRPFQPISPAVLGELAESTAMVVYYSADYPSSNACQAELTAAFLAALRLDGPARRIFVVNPEAGADHVQPVELRDTRHARAPRSPDSLTALCARIAAEVAELDGPLGAVPTASGAATFVGRFTELWRLHALLHPEVAAMTAPGSGAPVVLLHGLAGIGKTALAAEYARRFASLFPGGILLRHNDFTVPEGSGERLVIIEGAAPPAGALAELAGHARVVVISRERTDLGMGSRLALDGLSTEDGMELLGASSTDIVEAVGGHPLALRELAGDVETSHHTLLRTPAEALPTTTVLLRESLARNDSRDWDVLRALAAVAPAALATGVLSADTTVTRLHRRSLVRTVDATRIAAHPLVALLLGAIDPDPSRAAAVRATTLRTVLADPRPSTSDRRAVEERKTAWRLQVELARRLATARLSEQDVPLADTVAALHTLFLRARALMRDAEPPAGEGSVPELALRIHTHLRPVLSRWHPLLDGHHATRPQHVDPRSHERAWAHHADLRASLRDLREPLTGVLAELAVITGSPHGLS</sequence>
<dbReference type="Gene3D" id="3.40.50.10140">
    <property type="entry name" value="Toll/interleukin-1 receptor homology (TIR) domain"/>
    <property type="match status" value="1"/>
</dbReference>
<evidence type="ECO:0000313" key="3">
    <source>
        <dbReference type="Proteomes" id="UP000294257"/>
    </source>
</evidence>
<dbReference type="EMBL" id="SGWQ01000001">
    <property type="protein sequence ID" value="RZS44456.1"/>
    <property type="molecule type" value="Genomic_DNA"/>
</dbReference>
<dbReference type="AlphaFoldDB" id="A0A4Q7L5E0"/>
<dbReference type="InterPro" id="IPR027417">
    <property type="entry name" value="P-loop_NTPase"/>
</dbReference>
<dbReference type="SUPFAM" id="SSF52200">
    <property type="entry name" value="Toll/Interleukin receptor TIR domain"/>
    <property type="match status" value="1"/>
</dbReference>
<comment type="caution">
    <text evidence="2">The sequence shown here is derived from an EMBL/GenBank/DDBJ whole genome shotgun (WGS) entry which is preliminary data.</text>
</comment>
<dbReference type="InterPro" id="IPR000157">
    <property type="entry name" value="TIR_dom"/>
</dbReference>
<keyword evidence="3" id="KW-1185">Reference proteome</keyword>
<dbReference type="Gene3D" id="3.40.50.300">
    <property type="entry name" value="P-loop containing nucleotide triphosphate hydrolases"/>
    <property type="match status" value="1"/>
</dbReference>
<reference evidence="2 3" key="1">
    <citation type="submission" date="2019-02" db="EMBL/GenBank/DDBJ databases">
        <title>Genomic Encyclopedia of Type Strains, Phase IV (KMG-IV): sequencing the most valuable type-strain genomes for metagenomic binning, comparative biology and taxonomic classification.</title>
        <authorList>
            <person name="Goeker M."/>
        </authorList>
    </citation>
    <scope>NUCLEOTIDE SEQUENCE [LARGE SCALE GENOMIC DNA]</scope>
    <source>
        <strain evidence="2 3">DSM 101727</strain>
    </source>
</reference>
<dbReference type="InterPro" id="IPR035897">
    <property type="entry name" value="Toll_tir_struct_dom_sf"/>
</dbReference>
<dbReference type="SUPFAM" id="SSF52540">
    <property type="entry name" value="P-loop containing nucleoside triphosphate hydrolases"/>
    <property type="match status" value="1"/>
</dbReference>
<dbReference type="GO" id="GO:0007165">
    <property type="term" value="P:signal transduction"/>
    <property type="evidence" value="ECO:0007669"/>
    <property type="project" value="InterPro"/>
</dbReference>
<evidence type="ECO:0000313" key="2">
    <source>
        <dbReference type="EMBL" id="RZS44456.1"/>
    </source>
</evidence>
<name>A0A4Q7L5E0_9PSEU</name>
<dbReference type="RefSeq" id="WP_165401172.1">
    <property type="nucleotide sequence ID" value="NZ_SGWQ01000001.1"/>
</dbReference>
<dbReference type="PROSITE" id="PS50104">
    <property type="entry name" value="TIR"/>
    <property type="match status" value="1"/>
</dbReference>